<keyword evidence="4" id="KW-1185">Reference proteome</keyword>
<feature type="compositionally biased region" description="Gly residues" evidence="1">
    <location>
        <begin position="209"/>
        <end position="218"/>
    </location>
</feature>
<organism evidence="3 4">
    <name type="scientific">Propioniciclava soli</name>
    <dbReference type="NCBI Taxonomy" id="2775081"/>
    <lineage>
        <taxon>Bacteria</taxon>
        <taxon>Bacillati</taxon>
        <taxon>Actinomycetota</taxon>
        <taxon>Actinomycetes</taxon>
        <taxon>Propionibacteriales</taxon>
        <taxon>Propionibacteriaceae</taxon>
        <taxon>Propioniciclava</taxon>
    </lineage>
</organism>
<dbReference type="EMBL" id="CP115965">
    <property type="protein sequence ID" value="WZW99288.1"/>
    <property type="molecule type" value="Genomic_DNA"/>
</dbReference>
<feature type="compositionally biased region" description="Basic and acidic residues" evidence="1">
    <location>
        <begin position="222"/>
        <end position="233"/>
    </location>
</feature>
<evidence type="ECO:0008006" key="5">
    <source>
        <dbReference type="Google" id="ProtNLM"/>
    </source>
</evidence>
<sequence>MASHAKETAAPGELVPVKFSRLTRRGVLLGLSVAQLVTLGIGGLTLIGAFYAGGGMLLAYTAPIWVLCAALTWIPVGGRPVVEWLPVTFWWLWRVTGGQLLYRRRIVRPRPAGTLALPGDAARLREFIDPETGACMIHDPHAATLTVVCEVAHPAFVLLDPGEQERRVTTWGRALATVCRSGRIATLQVLERTLPDSGTGLAEWWTTHQGGGRAGGAAGHDVSAEGRRTRSRDAANAGPVPAPTPSRHQRRVVGPVSVPRRRRPRQPRGIRRAGHVFRRIVRL</sequence>
<reference evidence="3 4" key="1">
    <citation type="journal article" date="2023" name="Environ Microbiome">
        <title>A coral-associated actinobacterium mitigates coral bleaching under heat stress.</title>
        <authorList>
            <person name="Li J."/>
            <person name="Zou Y."/>
            <person name="Li Q."/>
            <person name="Zhang J."/>
            <person name="Bourne D.G."/>
            <person name="Lyu Y."/>
            <person name="Liu C."/>
            <person name="Zhang S."/>
        </authorList>
    </citation>
    <scope>NUCLEOTIDE SEQUENCE [LARGE SCALE GENOMIC DNA]</scope>
    <source>
        <strain evidence="3 4">SCSIO 13291</strain>
    </source>
</reference>
<dbReference type="Proteomes" id="UP001434337">
    <property type="component" value="Chromosome"/>
</dbReference>
<dbReference type="RefSeq" id="WP_425325652.1">
    <property type="nucleotide sequence ID" value="NZ_CP115965.1"/>
</dbReference>
<feature type="transmembrane region" description="Helical" evidence="2">
    <location>
        <begin position="57"/>
        <end position="78"/>
    </location>
</feature>
<keyword evidence="2" id="KW-1133">Transmembrane helix</keyword>
<evidence type="ECO:0000256" key="1">
    <source>
        <dbReference type="SAM" id="MobiDB-lite"/>
    </source>
</evidence>
<protein>
    <recommendedName>
        <fullName evidence="5">PrgI family protein</fullName>
    </recommendedName>
</protein>
<gene>
    <name evidence="3" type="ORF">PCC79_03575</name>
</gene>
<name>A0ABZ3C9A4_9ACTN</name>
<feature type="compositionally biased region" description="Basic residues" evidence="1">
    <location>
        <begin position="259"/>
        <end position="273"/>
    </location>
</feature>
<accession>A0ABZ3C9A4</accession>
<evidence type="ECO:0000256" key="2">
    <source>
        <dbReference type="SAM" id="Phobius"/>
    </source>
</evidence>
<feature type="region of interest" description="Disordered" evidence="1">
    <location>
        <begin position="207"/>
        <end position="273"/>
    </location>
</feature>
<keyword evidence="2" id="KW-0472">Membrane</keyword>
<proteinExistence type="predicted"/>
<dbReference type="NCBIfam" id="NF042935">
    <property type="entry name" value="SCO6880_fam"/>
    <property type="match status" value="1"/>
</dbReference>
<evidence type="ECO:0000313" key="3">
    <source>
        <dbReference type="EMBL" id="WZW99288.1"/>
    </source>
</evidence>
<dbReference type="InterPro" id="IPR049978">
    <property type="entry name" value="SCO6880-like"/>
</dbReference>
<evidence type="ECO:0000313" key="4">
    <source>
        <dbReference type="Proteomes" id="UP001434337"/>
    </source>
</evidence>
<feature type="transmembrane region" description="Helical" evidence="2">
    <location>
        <begin position="27"/>
        <end position="50"/>
    </location>
</feature>
<keyword evidence="2" id="KW-0812">Transmembrane</keyword>